<dbReference type="InterPro" id="IPR011990">
    <property type="entry name" value="TPR-like_helical_dom_sf"/>
</dbReference>
<proteinExistence type="predicted"/>
<dbReference type="Proteomes" id="UP000238348">
    <property type="component" value="Chromosome"/>
</dbReference>
<accession>A0A2L0EYK4</accession>
<reference evidence="1 2" key="1">
    <citation type="submission" date="2015-09" db="EMBL/GenBank/DDBJ databases">
        <title>Sorangium comparison.</title>
        <authorList>
            <person name="Zaburannyi N."/>
            <person name="Bunk B."/>
            <person name="Overmann J."/>
            <person name="Mueller R."/>
        </authorList>
    </citation>
    <scope>NUCLEOTIDE SEQUENCE [LARGE SCALE GENOMIC DNA]</scope>
    <source>
        <strain evidence="1 2">So ce26</strain>
    </source>
</reference>
<name>A0A2L0EYK4_SORCE</name>
<dbReference type="EMBL" id="CP012673">
    <property type="protein sequence ID" value="AUX44360.1"/>
    <property type="molecule type" value="Genomic_DNA"/>
</dbReference>
<dbReference type="OrthoDB" id="9944672at2"/>
<evidence type="ECO:0008006" key="3">
    <source>
        <dbReference type="Google" id="ProtNLM"/>
    </source>
</evidence>
<evidence type="ECO:0000313" key="2">
    <source>
        <dbReference type="Proteomes" id="UP000238348"/>
    </source>
</evidence>
<evidence type="ECO:0000313" key="1">
    <source>
        <dbReference type="EMBL" id="AUX44360.1"/>
    </source>
</evidence>
<sequence length="341" mass="35974">MQGAAALHGAVEEQLALLELMLATTPVPEAVAAAAFALMTGVYLTCLSSDLGLARRLVDHVRAVVEPVAADDPIARGWMGCAAADYDNFGRFDPYAALVWTGRARQGFEEAGHRRGALYVRIKAGVSLWLLGRHAEAEQELRATLDAGVEFGPPSVERTACLVEVLADSGQLDEAARQAALFMAAAAGRDAPFDEGLARWVLAGVRLRAGDPAGAEVEARAASALLSRVPYFARPALATVAAAELAQGRAAEALATAGDVLARYEALGGPGSFKEAFARLVHVEALRAAGDHEAAGAALRKACDRLVEQSRRIDDAALRRSFLEGVPENARIFQLTRGALR</sequence>
<gene>
    <name evidence="1" type="ORF">SOCE26_058240</name>
</gene>
<dbReference type="RefSeq" id="WP_104982896.1">
    <property type="nucleotide sequence ID" value="NZ_CP012673.1"/>
</dbReference>
<protein>
    <recommendedName>
        <fullName evidence="3">MalT-like TPR region domain-containing protein</fullName>
    </recommendedName>
</protein>
<dbReference type="AlphaFoldDB" id="A0A2L0EYK4"/>
<dbReference type="SUPFAM" id="SSF48452">
    <property type="entry name" value="TPR-like"/>
    <property type="match status" value="1"/>
</dbReference>
<organism evidence="1 2">
    <name type="scientific">Sorangium cellulosum</name>
    <name type="common">Polyangium cellulosum</name>
    <dbReference type="NCBI Taxonomy" id="56"/>
    <lineage>
        <taxon>Bacteria</taxon>
        <taxon>Pseudomonadati</taxon>
        <taxon>Myxococcota</taxon>
        <taxon>Polyangia</taxon>
        <taxon>Polyangiales</taxon>
        <taxon>Polyangiaceae</taxon>
        <taxon>Sorangium</taxon>
    </lineage>
</organism>